<keyword evidence="2 4" id="KW-0479">Metal-binding</keyword>
<feature type="signal peptide" evidence="5">
    <location>
        <begin position="1"/>
        <end position="23"/>
    </location>
</feature>
<keyword evidence="5" id="KW-0732">Signal</keyword>
<keyword evidence="1 4" id="KW-0349">Heme</keyword>
<reference evidence="7 8" key="1">
    <citation type="submission" date="2021-01" db="EMBL/GenBank/DDBJ databases">
        <title>Genome seq and assembly of Devosia sp. LEGU1.</title>
        <authorList>
            <person name="Chhetri G."/>
        </authorList>
    </citation>
    <scope>NUCLEOTIDE SEQUENCE [LARGE SCALE GENOMIC DNA]</scope>
    <source>
        <strain evidence="7 8">LEGU1</strain>
    </source>
</reference>
<dbReference type="PROSITE" id="PS51007">
    <property type="entry name" value="CYTC"/>
    <property type="match status" value="1"/>
</dbReference>
<protein>
    <submittedName>
        <fullName evidence="7">C-type cytochrome</fullName>
    </submittedName>
</protein>
<keyword evidence="8" id="KW-1185">Reference proteome</keyword>
<evidence type="ECO:0000313" key="7">
    <source>
        <dbReference type="EMBL" id="QQR39297.1"/>
    </source>
</evidence>
<evidence type="ECO:0000256" key="1">
    <source>
        <dbReference type="ARBA" id="ARBA00022617"/>
    </source>
</evidence>
<name>A0ABX7C9B5_9HYPH</name>
<dbReference type="InterPro" id="IPR009056">
    <property type="entry name" value="Cyt_c-like_dom"/>
</dbReference>
<accession>A0ABX7C9B5</accession>
<dbReference type="SUPFAM" id="SSF46626">
    <property type="entry name" value="Cytochrome c"/>
    <property type="match status" value="1"/>
</dbReference>
<evidence type="ECO:0000256" key="3">
    <source>
        <dbReference type="ARBA" id="ARBA00023004"/>
    </source>
</evidence>
<gene>
    <name evidence="7" type="ORF">JI748_16485</name>
</gene>
<dbReference type="InterPro" id="IPR036909">
    <property type="entry name" value="Cyt_c-like_dom_sf"/>
</dbReference>
<evidence type="ECO:0000256" key="2">
    <source>
        <dbReference type="ARBA" id="ARBA00022723"/>
    </source>
</evidence>
<evidence type="ECO:0000256" key="4">
    <source>
        <dbReference type="PROSITE-ProRule" id="PRU00433"/>
    </source>
</evidence>
<evidence type="ECO:0000259" key="6">
    <source>
        <dbReference type="PROSITE" id="PS51007"/>
    </source>
</evidence>
<proteinExistence type="predicted"/>
<dbReference type="RefSeq" id="WP_201633217.1">
    <property type="nucleotide sequence ID" value="NZ_CP068046.1"/>
</dbReference>
<feature type="domain" description="Cytochrome c" evidence="6">
    <location>
        <begin position="24"/>
        <end position="101"/>
    </location>
</feature>
<dbReference type="Pfam" id="PF00034">
    <property type="entry name" value="Cytochrom_C"/>
    <property type="match status" value="1"/>
</dbReference>
<dbReference type="Gene3D" id="1.10.760.10">
    <property type="entry name" value="Cytochrome c-like domain"/>
    <property type="match status" value="1"/>
</dbReference>
<organism evidence="7 8">
    <name type="scientific">Devosia rhizoryzae</name>
    <dbReference type="NCBI Taxonomy" id="2774137"/>
    <lineage>
        <taxon>Bacteria</taxon>
        <taxon>Pseudomonadati</taxon>
        <taxon>Pseudomonadota</taxon>
        <taxon>Alphaproteobacteria</taxon>
        <taxon>Hyphomicrobiales</taxon>
        <taxon>Devosiaceae</taxon>
        <taxon>Devosia</taxon>
    </lineage>
</organism>
<evidence type="ECO:0000256" key="5">
    <source>
        <dbReference type="SAM" id="SignalP"/>
    </source>
</evidence>
<keyword evidence="3 4" id="KW-0408">Iron</keyword>
<dbReference type="EMBL" id="CP068046">
    <property type="protein sequence ID" value="QQR39297.1"/>
    <property type="molecule type" value="Genomic_DNA"/>
</dbReference>
<feature type="chain" id="PRO_5045540874" evidence="5">
    <location>
        <begin position="24"/>
        <end position="103"/>
    </location>
</feature>
<evidence type="ECO:0000313" key="8">
    <source>
        <dbReference type="Proteomes" id="UP000595857"/>
    </source>
</evidence>
<sequence length="103" mass="10825">MYSRLVLWIVLAMALASPSLAIADEAVNGERLADACSSCHGLGGRGGGAIPAIAVRDPDDFVAQMLAFREQKAPATIMNRLARGYSDDEIAALANYFGGLETP</sequence>
<dbReference type="Proteomes" id="UP000595857">
    <property type="component" value="Chromosome"/>
</dbReference>